<comment type="caution">
    <text evidence="7">The sequence shown here is derived from an EMBL/GenBank/DDBJ whole genome shotgun (WGS) entry which is preliminary data.</text>
</comment>
<feature type="transmembrane region" description="Helical" evidence="5">
    <location>
        <begin position="58"/>
        <end position="76"/>
    </location>
</feature>
<evidence type="ECO:0000256" key="1">
    <source>
        <dbReference type="ARBA" id="ARBA00004141"/>
    </source>
</evidence>
<dbReference type="InterPro" id="IPR012340">
    <property type="entry name" value="NA-bd_OB-fold"/>
</dbReference>
<keyword evidence="8" id="KW-1185">Reference proteome</keyword>
<dbReference type="InterPro" id="IPR052165">
    <property type="entry name" value="Membrane_assoc_protease"/>
</dbReference>
<comment type="subcellular location">
    <subcellularLocation>
        <location evidence="1">Membrane</location>
        <topology evidence="1">Multi-pass membrane protein</topology>
    </subcellularLocation>
</comment>
<dbReference type="OrthoDB" id="9792945at2"/>
<gene>
    <name evidence="7" type="ORF">EAX62_08355</name>
</gene>
<evidence type="ECO:0000313" key="8">
    <source>
        <dbReference type="Proteomes" id="UP000275256"/>
    </source>
</evidence>
<keyword evidence="2 5" id="KW-0812">Transmembrane</keyword>
<feature type="domain" description="NfeD-like C-terminal" evidence="6">
    <location>
        <begin position="95"/>
        <end position="153"/>
    </location>
</feature>
<dbReference type="Proteomes" id="UP000275256">
    <property type="component" value="Unassembled WGS sequence"/>
</dbReference>
<evidence type="ECO:0000256" key="2">
    <source>
        <dbReference type="ARBA" id="ARBA00022692"/>
    </source>
</evidence>
<feature type="transmembrane region" description="Helical" evidence="5">
    <location>
        <begin position="6"/>
        <end position="28"/>
    </location>
</feature>
<dbReference type="Gene3D" id="2.40.50.140">
    <property type="entry name" value="Nucleic acid-binding proteins"/>
    <property type="match status" value="1"/>
</dbReference>
<dbReference type="RefSeq" id="WP_121901232.1">
    <property type="nucleotide sequence ID" value="NZ_REFW01000002.1"/>
</dbReference>
<organism evidence="7 8">
    <name type="scientific">Tessaracoccus antarcticus</name>
    <dbReference type="NCBI Taxonomy" id="2479848"/>
    <lineage>
        <taxon>Bacteria</taxon>
        <taxon>Bacillati</taxon>
        <taxon>Actinomycetota</taxon>
        <taxon>Actinomycetes</taxon>
        <taxon>Propionibacteriales</taxon>
        <taxon>Propionibacteriaceae</taxon>
        <taxon>Tessaracoccus</taxon>
    </lineage>
</organism>
<evidence type="ECO:0000256" key="3">
    <source>
        <dbReference type="ARBA" id="ARBA00022989"/>
    </source>
</evidence>
<keyword evidence="4 5" id="KW-0472">Membrane</keyword>
<protein>
    <submittedName>
        <fullName evidence="7">NfeD family protein</fullName>
    </submittedName>
</protein>
<dbReference type="GO" id="GO:0005886">
    <property type="term" value="C:plasma membrane"/>
    <property type="evidence" value="ECO:0007669"/>
    <property type="project" value="TreeGrafter"/>
</dbReference>
<feature type="transmembrane region" description="Helical" evidence="5">
    <location>
        <begin position="35"/>
        <end position="52"/>
    </location>
</feature>
<accession>A0A3M0GDT2</accession>
<proteinExistence type="predicted"/>
<keyword evidence="3 5" id="KW-1133">Transmembrane helix</keyword>
<name>A0A3M0GDT2_9ACTN</name>
<dbReference type="InterPro" id="IPR002810">
    <property type="entry name" value="NfeD-like_C"/>
</dbReference>
<dbReference type="PANTHER" id="PTHR33507">
    <property type="entry name" value="INNER MEMBRANE PROTEIN YBBJ"/>
    <property type="match status" value="1"/>
</dbReference>
<dbReference type="AlphaFoldDB" id="A0A3M0GDT2"/>
<dbReference type="SUPFAM" id="SSF141322">
    <property type="entry name" value="NfeD domain-like"/>
    <property type="match status" value="1"/>
</dbReference>
<reference evidence="7 8" key="1">
    <citation type="submission" date="2018-10" db="EMBL/GenBank/DDBJ databases">
        <title>Tessaracoccus antarcticuss sp. nov., isolated from sediment.</title>
        <authorList>
            <person name="Zhou L.Y."/>
            <person name="Du Z.J."/>
        </authorList>
    </citation>
    <scope>NUCLEOTIDE SEQUENCE [LARGE SCALE GENOMIC DNA]</scope>
    <source>
        <strain evidence="7 8">JDX10</strain>
    </source>
</reference>
<evidence type="ECO:0000313" key="7">
    <source>
        <dbReference type="EMBL" id="RMB59753.1"/>
    </source>
</evidence>
<dbReference type="PANTHER" id="PTHR33507:SF3">
    <property type="entry name" value="INNER MEMBRANE PROTEIN YBBJ"/>
    <property type="match status" value="1"/>
</dbReference>
<evidence type="ECO:0000256" key="4">
    <source>
        <dbReference type="ARBA" id="ARBA00023136"/>
    </source>
</evidence>
<dbReference type="EMBL" id="REFW01000002">
    <property type="protein sequence ID" value="RMB59753.1"/>
    <property type="molecule type" value="Genomic_DNA"/>
</dbReference>
<evidence type="ECO:0000259" key="6">
    <source>
        <dbReference type="Pfam" id="PF01957"/>
    </source>
</evidence>
<evidence type="ECO:0000256" key="5">
    <source>
        <dbReference type="SAM" id="Phobius"/>
    </source>
</evidence>
<sequence>MGEDGLFGWLAAHAWAFWGVIALGLAAAELLTLDLTLLMLAAGAAAGGATALVFPGVWWLQVVVAIAVAILTLAVLRPTLLAKVRNAPGYRSSLESIVGSSGVATAQITGSVGEVKVQGQVWEARSFDPSITVAPGQDIEVYGLEGITLIVYPVEHLTRELGAD</sequence>
<dbReference type="Pfam" id="PF01957">
    <property type="entry name" value="NfeD"/>
    <property type="match status" value="1"/>
</dbReference>